<keyword evidence="4" id="KW-0807">Transducer</keyword>
<evidence type="ECO:0000256" key="2">
    <source>
        <dbReference type="ARBA" id="ARBA00023040"/>
    </source>
</evidence>
<sequence>MKCTLFLYTESDNTKGGRLMSYFQGRLGRIAEVRGIKNILVRKQDFRYELRSSQCVVLVGTHQASSLIQNNRHQAEVQHHVQQQPSQPYALNMVKYRKALYSALWVQIALVVCYLPFVIMEIFISPSSIYPSHLGVYWEIAVGLVQFNSTLNPFIYCWKIREVRQAVKQSIRQALCCLWS</sequence>
<evidence type="ECO:0000313" key="7">
    <source>
        <dbReference type="Proteomes" id="UP000275408"/>
    </source>
</evidence>
<keyword evidence="5" id="KW-1133">Transmembrane helix</keyword>
<evidence type="ECO:0000313" key="6">
    <source>
        <dbReference type="EMBL" id="RMX57392.1"/>
    </source>
</evidence>
<dbReference type="SUPFAM" id="SSF81321">
    <property type="entry name" value="Family A G protein-coupled receptor-like"/>
    <property type="match status" value="1"/>
</dbReference>
<evidence type="ECO:0000256" key="3">
    <source>
        <dbReference type="ARBA" id="ARBA00023170"/>
    </source>
</evidence>
<feature type="transmembrane region" description="Helical" evidence="5">
    <location>
        <begin position="136"/>
        <end position="158"/>
    </location>
</feature>
<keyword evidence="7" id="KW-1185">Reference proteome</keyword>
<keyword evidence="5" id="KW-0812">Transmembrane</keyword>
<accession>A0A3M6UUP4</accession>
<comment type="caution">
    <text evidence="6">The sequence shown here is derived from an EMBL/GenBank/DDBJ whole genome shotgun (WGS) entry which is preliminary data.</text>
</comment>
<protein>
    <recommendedName>
        <fullName evidence="8">G-protein coupled receptors family 1 profile domain-containing protein</fullName>
    </recommendedName>
</protein>
<name>A0A3M6UUP4_POCDA</name>
<evidence type="ECO:0008006" key="8">
    <source>
        <dbReference type="Google" id="ProtNLM"/>
    </source>
</evidence>
<dbReference type="EMBL" id="RCHS01000658">
    <property type="protein sequence ID" value="RMX57392.1"/>
    <property type="molecule type" value="Genomic_DNA"/>
</dbReference>
<evidence type="ECO:0000256" key="4">
    <source>
        <dbReference type="ARBA" id="ARBA00023224"/>
    </source>
</evidence>
<keyword evidence="2" id="KW-0297">G-protein coupled receptor</keyword>
<keyword evidence="3" id="KW-0675">Receptor</keyword>
<dbReference type="GO" id="GO:0005886">
    <property type="term" value="C:plasma membrane"/>
    <property type="evidence" value="ECO:0007669"/>
    <property type="project" value="TreeGrafter"/>
</dbReference>
<dbReference type="AlphaFoldDB" id="A0A3M6UUP4"/>
<evidence type="ECO:0000256" key="5">
    <source>
        <dbReference type="SAM" id="Phobius"/>
    </source>
</evidence>
<reference evidence="6 7" key="1">
    <citation type="journal article" date="2018" name="Sci. Rep.">
        <title>Comparative analysis of the Pocillopora damicornis genome highlights role of immune system in coral evolution.</title>
        <authorList>
            <person name="Cunning R."/>
            <person name="Bay R.A."/>
            <person name="Gillette P."/>
            <person name="Baker A.C."/>
            <person name="Traylor-Knowles N."/>
        </authorList>
    </citation>
    <scope>NUCLEOTIDE SEQUENCE [LARGE SCALE GENOMIC DNA]</scope>
    <source>
        <strain evidence="6">RSMAS</strain>
        <tissue evidence="6">Whole animal</tissue>
    </source>
</reference>
<comment type="subcellular location">
    <subcellularLocation>
        <location evidence="1">Membrane</location>
        <topology evidence="1">Multi-pass membrane protein</topology>
    </subcellularLocation>
</comment>
<keyword evidence="5" id="KW-0472">Membrane</keyword>
<dbReference type="CDD" id="cd00637">
    <property type="entry name" value="7tm_classA_rhodopsin-like"/>
    <property type="match status" value="1"/>
</dbReference>
<dbReference type="Gene3D" id="1.20.1070.10">
    <property type="entry name" value="Rhodopsin 7-helix transmembrane proteins"/>
    <property type="match status" value="1"/>
</dbReference>
<dbReference type="OrthoDB" id="6016922at2759"/>
<dbReference type="Proteomes" id="UP000275408">
    <property type="component" value="Unassembled WGS sequence"/>
</dbReference>
<gene>
    <name evidence="6" type="ORF">pdam_00023478</name>
</gene>
<evidence type="ECO:0000256" key="1">
    <source>
        <dbReference type="ARBA" id="ARBA00004141"/>
    </source>
</evidence>
<dbReference type="GO" id="GO:0004930">
    <property type="term" value="F:G protein-coupled receptor activity"/>
    <property type="evidence" value="ECO:0007669"/>
    <property type="project" value="UniProtKB-KW"/>
</dbReference>
<feature type="transmembrane region" description="Helical" evidence="5">
    <location>
        <begin position="99"/>
        <end position="124"/>
    </location>
</feature>
<dbReference type="PANTHER" id="PTHR24248">
    <property type="entry name" value="ADRENERGIC RECEPTOR-RELATED G-PROTEIN COUPLED RECEPTOR"/>
    <property type="match status" value="1"/>
</dbReference>
<organism evidence="6 7">
    <name type="scientific">Pocillopora damicornis</name>
    <name type="common">Cauliflower coral</name>
    <name type="synonym">Millepora damicornis</name>
    <dbReference type="NCBI Taxonomy" id="46731"/>
    <lineage>
        <taxon>Eukaryota</taxon>
        <taxon>Metazoa</taxon>
        <taxon>Cnidaria</taxon>
        <taxon>Anthozoa</taxon>
        <taxon>Hexacorallia</taxon>
        <taxon>Scleractinia</taxon>
        <taxon>Astrocoeniina</taxon>
        <taxon>Pocilloporidae</taxon>
        <taxon>Pocillopora</taxon>
    </lineage>
</organism>
<proteinExistence type="predicted"/>